<dbReference type="Gene3D" id="3.40.50.410">
    <property type="entry name" value="von Willebrand factor, type A domain"/>
    <property type="match status" value="1"/>
</dbReference>
<comment type="similarity">
    <text evidence="3 14">Belongs to the TFB4 family.</text>
</comment>
<evidence type="ECO:0000256" key="8">
    <source>
        <dbReference type="ARBA" id="ARBA00022833"/>
    </source>
</evidence>
<feature type="region of interest" description="Disordered" evidence="15">
    <location>
        <begin position="88"/>
        <end position="113"/>
    </location>
</feature>
<feature type="compositionally biased region" description="Basic residues" evidence="15">
    <location>
        <begin position="356"/>
        <end position="365"/>
    </location>
</feature>
<dbReference type="HOGENOM" id="CLU_040211_0_0_1"/>
<reference evidence="17" key="1">
    <citation type="journal article" date="2013" name="Genome Announc.">
        <title>Draft genome sequence of the ascomycete Phaeoacremonium aleophilum strain UCR-PA7, a causal agent of the esca disease complex in grapevines.</title>
        <authorList>
            <person name="Blanco-Ulate B."/>
            <person name="Rolshausen P."/>
            <person name="Cantu D."/>
        </authorList>
    </citation>
    <scope>NUCLEOTIDE SEQUENCE [LARGE SCALE GENOMIC DNA]</scope>
    <source>
        <strain evidence="17">UCR-PA7</strain>
    </source>
</reference>
<evidence type="ECO:0000256" key="9">
    <source>
        <dbReference type="ARBA" id="ARBA00023015"/>
    </source>
</evidence>
<keyword evidence="6 14" id="KW-0227">DNA damage</keyword>
<keyword evidence="12 14" id="KW-0539">Nucleus</keyword>
<comment type="subunit">
    <text evidence="14">Component of the 7-subunit TFIIH core complex composed of XPB/SSL2, XPD/RAD3, SSL1, TFB1, TFB2, TFB4 and TFB5, which is active in NER. The core complex associates with the 3-subunit CTD-kinase module TFIIK composed of CCL1, KIN28 and TFB3 to form the 10-subunit holoenzyme (holo-TFIIH) active in transcription.</text>
</comment>
<dbReference type="Pfam" id="PF03850">
    <property type="entry name" value="Tfb4"/>
    <property type="match status" value="2"/>
</dbReference>
<proteinExistence type="inferred from homology"/>
<keyword evidence="11 14" id="KW-0234">DNA repair</keyword>
<sequence>MDAVDATSHYEIYTTEETPSLCTIILDTNPRAWAAINNVLPISKAIANILVFVNSHLAFSNANSVAIIASHTNRAVWLYPNPVEAKKSSKTSEDVEMTDVDAPAPKQKRQSANKYPQFAEIENSLLKSLRELITATTESDLFTTTTQISGALTLALSHINKASIALTATKSVPSANNPTTVTADTGALAGLHARILVVSVSDSAASQYIPTMNAVFAAAHAGIAIDTLALRGSATFLQQASFITRGTFLEAKEPQGLLSYLMFGFASSSAPTAGGAGTGTGGARDEASLNQLVSPSTDVVDFRAACFCHRRVVDTGFVCSICLSIFCEVPENAECLTCGTKLSLGSYGAKPAVVPRQRKKKKRRLGINGEGREETGSATGTPRPG</sequence>
<name>R8BWA8_PHAM7</name>
<keyword evidence="9 14" id="KW-0805">Transcription regulation</keyword>
<evidence type="ECO:0000256" key="13">
    <source>
        <dbReference type="ARBA" id="ARBA00033341"/>
    </source>
</evidence>
<dbReference type="Proteomes" id="UP000014074">
    <property type="component" value="Unassembled WGS sequence"/>
</dbReference>
<evidence type="ECO:0000256" key="2">
    <source>
        <dbReference type="ARBA" id="ARBA00004123"/>
    </source>
</evidence>
<comment type="subcellular location">
    <subcellularLocation>
        <location evidence="2 14">Nucleus</location>
    </subcellularLocation>
</comment>
<comment type="function">
    <text evidence="1 14">Component of the general transcription and DNA repair factor IIH (TFIIH) core complex, which is involved in general and transcription-coupled nucleotide excision repair (NER) of damaged DNA and, when complexed to TFIIK, in RNA transcription by RNA polymerase II. In NER, TFIIH acts by opening DNA around the lesion to allow the excision of the damaged oligonucleotide and its replacement by a new DNA fragment. In transcription, TFIIH has an essential role in transcription initiation. When the pre-initiation complex (PIC) has been established, TFIIH is required for promoter opening and promoter escape. Phosphorylation of the C-terminal tail (CTD) of the largest subunit of RNA polymerase II by the kinase module TFIIK controls the initiation of transcription.</text>
</comment>
<dbReference type="GO" id="GO:0008270">
    <property type="term" value="F:zinc ion binding"/>
    <property type="evidence" value="ECO:0007669"/>
    <property type="project" value="UniProtKB-KW"/>
</dbReference>
<evidence type="ECO:0000256" key="1">
    <source>
        <dbReference type="ARBA" id="ARBA00002817"/>
    </source>
</evidence>
<keyword evidence="5 14" id="KW-0479">Metal-binding</keyword>
<keyword evidence="17" id="KW-1185">Reference proteome</keyword>
<evidence type="ECO:0000256" key="6">
    <source>
        <dbReference type="ARBA" id="ARBA00022763"/>
    </source>
</evidence>
<dbReference type="GO" id="GO:0000439">
    <property type="term" value="C:transcription factor TFIIH core complex"/>
    <property type="evidence" value="ECO:0007669"/>
    <property type="project" value="UniProtKB-UniRule"/>
</dbReference>
<evidence type="ECO:0000256" key="7">
    <source>
        <dbReference type="ARBA" id="ARBA00022771"/>
    </source>
</evidence>
<feature type="compositionally biased region" description="Polar residues" evidence="15">
    <location>
        <begin position="376"/>
        <end position="385"/>
    </location>
</feature>
<evidence type="ECO:0000256" key="14">
    <source>
        <dbReference type="RuleBase" id="RU368090"/>
    </source>
</evidence>
<dbReference type="KEGG" id="tmn:UCRPA7_841"/>
<dbReference type="RefSeq" id="XP_007911623.1">
    <property type="nucleotide sequence ID" value="XM_007913432.1"/>
</dbReference>
<evidence type="ECO:0000256" key="11">
    <source>
        <dbReference type="ARBA" id="ARBA00023204"/>
    </source>
</evidence>
<keyword evidence="7 14" id="KW-0863">Zinc-finger</keyword>
<evidence type="ECO:0000256" key="5">
    <source>
        <dbReference type="ARBA" id="ARBA00022723"/>
    </source>
</evidence>
<evidence type="ECO:0000256" key="4">
    <source>
        <dbReference type="ARBA" id="ARBA00021280"/>
    </source>
</evidence>
<evidence type="ECO:0000256" key="15">
    <source>
        <dbReference type="SAM" id="MobiDB-lite"/>
    </source>
</evidence>
<dbReference type="InterPro" id="IPR036465">
    <property type="entry name" value="vWFA_dom_sf"/>
</dbReference>
<accession>R8BWA8</accession>
<dbReference type="InterPro" id="IPR004600">
    <property type="entry name" value="TFIIH_Tfb4/GTF2H3"/>
</dbReference>
<dbReference type="GeneID" id="19329257"/>
<dbReference type="AlphaFoldDB" id="R8BWA8"/>
<protein>
    <recommendedName>
        <fullName evidence="4 14">General transcription and DNA repair factor IIH subunit TFB4</fullName>
        <shortName evidence="14">TFIIH subunit TFB4</shortName>
    </recommendedName>
    <alternativeName>
        <fullName evidence="13 14">RNA polymerase II transcription factor B subunit 4</fullName>
    </alternativeName>
</protein>
<evidence type="ECO:0000256" key="3">
    <source>
        <dbReference type="ARBA" id="ARBA00005273"/>
    </source>
</evidence>
<gene>
    <name evidence="16" type="ORF">UCRPA7_841</name>
</gene>
<dbReference type="PANTHER" id="PTHR12831">
    <property type="entry name" value="TRANSCRIPTION INITIATION FACTOR IIH TFIIH , POLYPEPTIDE 3-RELATED"/>
    <property type="match status" value="1"/>
</dbReference>
<dbReference type="GO" id="GO:0005675">
    <property type="term" value="C:transcription factor TFIIH holo complex"/>
    <property type="evidence" value="ECO:0007669"/>
    <property type="project" value="UniProtKB-UniRule"/>
</dbReference>
<keyword evidence="10 14" id="KW-0804">Transcription</keyword>
<evidence type="ECO:0000256" key="10">
    <source>
        <dbReference type="ARBA" id="ARBA00023163"/>
    </source>
</evidence>
<evidence type="ECO:0000256" key="12">
    <source>
        <dbReference type="ARBA" id="ARBA00023242"/>
    </source>
</evidence>
<evidence type="ECO:0000313" key="16">
    <source>
        <dbReference type="EMBL" id="EOO03622.1"/>
    </source>
</evidence>
<evidence type="ECO:0000313" key="17">
    <source>
        <dbReference type="Proteomes" id="UP000014074"/>
    </source>
</evidence>
<dbReference type="EMBL" id="KB932817">
    <property type="protein sequence ID" value="EOO03622.1"/>
    <property type="molecule type" value="Genomic_DNA"/>
</dbReference>
<dbReference type="eggNOG" id="KOG2487">
    <property type="taxonomic scope" value="Eukaryota"/>
</dbReference>
<feature type="region of interest" description="Disordered" evidence="15">
    <location>
        <begin position="353"/>
        <end position="385"/>
    </location>
</feature>
<keyword evidence="8 14" id="KW-0862">Zinc</keyword>
<organism evidence="16 17">
    <name type="scientific">Phaeoacremonium minimum (strain UCR-PA7)</name>
    <name type="common">Esca disease fungus</name>
    <name type="synonym">Togninia minima</name>
    <dbReference type="NCBI Taxonomy" id="1286976"/>
    <lineage>
        <taxon>Eukaryota</taxon>
        <taxon>Fungi</taxon>
        <taxon>Dikarya</taxon>
        <taxon>Ascomycota</taxon>
        <taxon>Pezizomycotina</taxon>
        <taxon>Sordariomycetes</taxon>
        <taxon>Sordariomycetidae</taxon>
        <taxon>Togniniales</taxon>
        <taxon>Togniniaceae</taxon>
        <taxon>Phaeoacremonium</taxon>
    </lineage>
</organism>
<dbReference type="GO" id="GO:0006355">
    <property type="term" value="P:regulation of DNA-templated transcription"/>
    <property type="evidence" value="ECO:0007669"/>
    <property type="project" value="InterPro"/>
</dbReference>
<dbReference type="GO" id="GO:0006289">
    <property type="term" value="P:nucleotide-excision repair"/>
    <property type="evidence" value="ECO:0007669"/>
    <property type="project" value="UniProtKB-UniRule"/>
</dbReference>
<dbReference type="OrthoDB" id="17307at2759"/>
<dbReference type="FunFam" id="3.40.50.410:FF:000084">
    <property type="entry name" value="Transcription factor TFIIH subunit Tfb4, putative"/>
    <property type="match status" value="1"/>
</dbReference>
<dbReference type="PANTHER" id="PTHR12831:SF0">
    <property type="entry name" value="GENERAL TRANSCRIPTION FACTOR IIH SUBUNIT 3"/>
    <property type="match status" value="1"/>
</dbReference>